<evidence type="ECO:0000256" key="5">
    <source>
        <dbReference type="RuleBase" id="RU368085"/>
    </source>
</evidence>
<keyword evidence="9" id="KW-1185">Reference proteome</keyword>
<dbReference type="InterPro" id="IPR036224">
    <property type="entry name" value="GINS_bundle-like_dom_sf"/>
</dbReference>
<evidence type="ECO:0000256" key="3">
    <source>
        <dbReference type="ARBA" id="ARBA00022705"/>
    </source>
</evidence>
<evidence type="ECO:0000259" key="7">
    <source>
        <dbReference type="Pfam" id="PF24997"/>
    </source>
</evidence>
<dbReference type="InterPro" id="IPR021151">
    <property type="entry name" value="GINS_A"/>
</dbReference>
<dbReference type="SUPFAM" id="SSF158573">
    <property type="entry name" value="GINS helical bundle-like"/>
    <property type="match status" value="1"/>
</dbReference>
<dbReference type="SMR" id="A0A482WI30"/>
<proteinExistence type="inferred from homology"/>
<evidence type="ECO:0000256" key="2">
    <source>
        <dbReference type="ARBA" id="ARBA00006677"/>
    </source>
</evidence>
<name>A0A482WI30_LAOST</name>
<dbReference type="PANTHER" id="PTHR12914">
    <property type="entry name" value="PARTNER OF SLD5"/>
    <property type="match status" value="1"/>
</dbReference>
<dbReference type="Pfam" id="PF05916">
    <property type="entry name" value="Sld5"/>
    <property type="match status" value="1"/>
</dbReference>
<comment type="similarity">
    <text evidence="2 5">Belongs to the GINS1/PSF1 family.</text>
</comment>
<dbReference type="GO" id="GO:1902983">
    <property type="term" value="P:DNA strand elongation involved in mitotic DNA replication"/>
    <property type="evidence" value="ECO:0007669"/>
    <property type="project" value="TreeGrafter"/>
</dbReference>
<dbReference type="InterPro" id="IPR005339">
    <property type="entry name" value="GINS_Psf1"/>
</dbReference>
<keyword evidence="4 5" id="KW-0539">Nucleus</keyword>
<dbReference type="STRING" id="195883.A0A482WI30"/>
<dbReference type="Gene3D" id="1.20.58.1030">
    <property type="match status" value="1"/>
</dbReference>
<evidence type="ECO:0000313" key="8">
    <source>
        <dbReference type="EMBL" id="RZF33153.1"/>
    </source>
</evidence>
<dbReference type="CDD" id="cd11710">
    <property type="entry name" value="GINS_A_psf1"/>
    <property type="match status" value="1"/>
</dbReference>
<comment type="caution">
    <text evidence="8">The sequence shown here is derived from an EMBL/GenBank/DDBJ whole genome shotgun (WGS) entry which is preliminary data.</text>
</comment>
<dbReference type="EMBL" id="QKKF02034760">
    <property type="protein sequence ID" value="RZF33153.1"/>
    <property type="molecule type" value="Genomic_DNA"/>
</dbReference>
<dbReference type="Proteomes" id="UP000291343">
    <property type="component" value="Unassembled WGS sequence"/>
</dbReference>
<comment type="function">
    <text evidence="5">Required for correct functioning of the GINS complex, a complex that plays an essential role in the initiation of DNA replication, and progression of DNA replication forks. GINS complex seems to bind preferentially to single-stranded DNA.</text>
</comment>
<evidence type="ECO:0000259" key="6">
    <source>
        <dbReference type="Pfam" id="PF05916"/>
    </source>
</evidence>
<dbReference type="Pfam" id="PF24997">
    <property type="entry name" value="PSF1_C"/>
    <property type="match status" value="1"/>
</dbReference>
<dbReference type="GO" id="GO:0000811">
    <property type="term" value="C:GINS complex"/>
    <property type="evidence" value="ECO:0007669"/>
    <property type="project" value="UniProtKB-UniRule"/>
</dbReference>
<evidence type="ECO:0000256" key="4">
    <source>
        <dbReference type="ARBA" id="ARBA00023242"/>
    </source>
</evidence>
<feature type="domain" description="GINS subunit" evidence="6">
    <location>
        <begin position="66"/>
        <end position="130"/>
    </location>
</feature>
<dbReference type="InterPro" id="IPR056783">
    <property type="entry name" value="PSF1_C"/>
</dbReference>
<dbReference type="FunCoup" id="A0A482WI30">
    <property type="interactions" value="905"/>
</dbReference>
<evidence type="ECO:0000256" key="1">
    <source>
        <dbReference type="ARBA" id="ARBA00004123"/>
    </source>
</evidence>
<evidence type="ECO:0000313" key="9">
    <source>
        <dbReference type="Proteomes" id="UP000291343"/>
    </source>
</evidence>
<dbReference type="AlphaFoldDB" id="A0A482WI30"/>
<feature type="domain" description="DNA replication complex GINS protein PSF1 C-terminal" evidence="7">
    <location>
        <begin position="146"/>
        <end position="196"/>
    </location>
</feature>
<gene>
    <name evidence="8" type="ORF">LSTR_LSTR004839</name>
</gene>
<comment type="subunit">
    <text evidence="5">Component of the GINS complex.</text>
</comment>
<comment type="subcellular location">
    <subcellularLocation>
        <location evidence="1 5">Nucleus</location>
    </subcellularLocation>
</comment>
<organism evidence="8 9">
    <name type="scientific">Laodelphax striatellus</name>
    <name type="common">Small brown planthopper</name>
    <name type="synonym">Delphax striatella</name>
    <dbReference type="NCBI Taxonomy" id="195883"/>
    <lineage>
        <taxon>Eukaryota</taxon>
        <taxon>Metazoa</taxon>
        <taxon>Ecdysozoa</taxon>
        <taxon>Arthropoda</taxon>
        <taxon>Hexapoda</taxon>
        <taxon>Insecta</taxon>
        <taxon>Pterygota</taxon>
        <taxon>Neoptera</taxon>
        <taxon>Paraneoptera</taxon>
        <taxon>Hemiptera</taxon>
        <taxon>Auchenorrhyncha</taxon>
        <taxon>Fulgoroidea</taxon>
        <taxon>Delphacidae</taxon>
        <taxon>Criomorphinae</taxon>
        <taxon>Laodelphax</taxon>
    </lineage>
</organism>
<dbReference type="OrthoDB" id="10252587at2759"/>
<protein>
    <recommendedName>
        <fullName evidence="5">DNA replication complex GINS protein PSF1</fullName>
    </recommendedName>
</protein>
<dbReference type="PANTHER" id="PTHR12914:SF2">
    <property type="entry name" value="DNA REPLICATION COMPLEX GINS PROTEIN PSF1"/>
    <property type="match status" value="1"/>
</dbReference>
<sequence>MFGERAFKLVRDYHRSQEIMPQFDDLGVQAILDEMTSIDKFIQDAMSTTHNSTIAEERDNLALHAVQSATMMRNKQCLLAYVWNRMQRLRQLRWEFGSMLPADVKANLNESEMEWVANYGKTLNNYMRTLNQRHGINLAQNIKPPKSLFMEVRSLVDGGKLETDDGEVVTLKKNSRLLLPWAQAEPLIRQGILEHSAPPHRCESALAGRCALPTQRQRPMVIQRANASATYKAPHAVTYDMSPCTCPWATNLWTLFGDTSFFHCSWKLRGYVRASAHVPPELMPLHFAKTRSSARHSTQALLTPGNFTSKSNLSLGNSATQQNINSRLELLRRATELIFDLTCWSPSDVWTDSIVQKISKQ</sequence>
<dbReference type="InParanoid" id="A0A482WI30"/>
<accession>A0A482WI30</accession>
<keyword evidence="3 5" id="KW-0235">DNA replication</keyword>
<dbReference type="CDD" id="cd21696">
    <property type="entry name" value="GINS_B_Psf1"/>
    <property type="match status" value="1"/>
</dbReference>
<reference evidence="8 9" key="1">
    <citation type="journal article" date="2017" name="Gigascience">
        <title>Genome sequence of the small brown planthopper, Laodelphax striatellus.</title>
        <authorList>
            <person name="Zhu J."/>
            <person name="Jiang F."/>
            <person name="Wang X."/>
            <person name="Yang P."/>
            <person name="Bao Y."/>
            <person name="Zhao W."/>
            <person name="Wang W."/>
            <person name="Lu H."/>
            <person name="Wang Q."/>
            <person name="Cui N."/>
            <person name="Li J."/>
            <person name="Chen X."/>
            <person name="Luo L."/>
            <person name="Yu J."/>
            <person name="Kang L."/>
            <person name="Cui F."/>
        </authorList>
    </citation>
    <scope>NUCLEOTIDE SEQUENCE [LARGE SCALE GENOMIC DNA]</scope>
    <source>
        <strain evidence="8">Lst14</strain>
    </source>
</reference>